<feature type="region of interest" description="Disordered" evidence="1">
    <location>
        <begin position="62"/>
        <end position="92"/>
    </location>
</feature>
<sequence length="249" mass="26726">MLPPVSLEAKRGGGGLLEFLFGKLVKATKGYKGRAQSYLIPCHHPPLPQCYRSVDVCPCPPEPQSCSPPPHSTNTHPPTQPPPTPNPSTSLPRSLIQCAECQRLPLPTFSPRLAAVIDGNGLRQINPFLVKIAPNNPSHPPACTLLTSTSGSGGGGVASGSVRSFLILHLYHSIWLSFHTTVPPYPVLRQRRPSSHSNKAISLPYLQLPFRPHNGWVMTALSGGGCGSWAILSSNGSSYCHSLYTCRNS</sequence>
<organism evidence="2 3">
    <name type="scientific">Dissostichus eleginoides</name>
    <name type="common">Patagonian toothfish</name>
    <name type="synonym">Dissostichus amissus</name>
    <dbReference type="NCBI Taxonomy" id="100907"/>
    <lineage>
        <taxon>Eukaryota</taxon>
        <taxon>Metazoa</taxon>
        <taxon>Chordata</taxon>
        <taxon>Craniata</taxon>
        <taxon>Vertebrata</taxon>
        <taxon>Euteleostomi</taxon>
        <taxon>Actinopterygii</taxon>
        <taxon>Neopterygii</taxon>
        <taxon>Teleostei</taxon>
        <taxon>Neoteleostei</taxon>
        <taxon>Acanthomorphata</taxon>
        <taxon>Eupercaria</taxon>
        <taxon>Perciformes</taxon>
        <taxon>Notothenioidei</taxon>
        <taxon>Nototheniidae</taxon>
        <taxon>Dissostichus</taxon>
    </lineage>
</organism>
<dbReference type="Proteomes" id="UP001228049">
    <property type="component" value="Unassembled WGS sequence"/>
</dbReference>
<comment type="caution">
    <text evidence="2">The sequence shown here is derived from an EMBL/GenBank/DDBJ whole genome shotgun (WGS) entry which is preliminary data.</text>
</comment>
<feature type="compositionally biased region" description="Pro residues" evidence="1">
    <location>
        <begin position="62"/>
        <end position="71"/>
    </location>
</feature>
<accession>A0AAD9C0B8</accession>
<evidence type="ECO:0000256" key="1">
    <source>
        <dbReference type="SAM" id="MobiDB-lite"/>
    </source>
</evidence>
<name>A0AAD9C0B8_DISEL</name>
<dbReference type="EMBL" id="JASDAP010000013">
    <property type="protein sequence ID" value="KAK1892408.1"/>
    <property type="molecule type" value="Genomic_DNA"/>
</dbReference>
<proteinExistence type="predicted"/>
<keyword evidence="3" id="KW-1185">Reference proteome</keyword>
<evidence type="ECO:0000313" key="3">
    <source>
        <dbReference type="Proteomes" id="UP001228049"/>
    </source>
</evidence>
<evidence type="ECO:0000313" key="2">
    <source>
        <dbReference type="EMBL" id="KAK1892408.1"/>
    </source>
</evidence>
<dbReference type="AlphaFoldDB" id="A0AAD9C0B8"/>
<reference evidence="2" key="1">
    <citation type="submission" date="2023-04" db="EMBL/GenBank/DDBJ databases">
        <title>Chromosome-level genome of Chaenocephalus aceratus.</title>
        <authorList>
            <person name="Park H."/>
        </authorList>
    </citation>
    <scope>NUCLEOTIDE SEQUENCE</scope>
    <source>
        <strain evidence="2">DE</strain>
        <tissue evidence="2">Muscle</tissue>
    </source>
</reference>
<protein>
    <submittedName>
        <fullName evidence="2">RING finger protein 207 like</fullName>
    </submittedName>
</protein>
<gene>
    <name evidence="2" type="ORF">KUDE01_007483</name>
</gene>